<feature type="domain" description="Metallo-beta-lactamase" evidence="1">
    <location>
        <begin position="75"/>
        <end position="239"/>
    </location>
</feature>
<dbReference type="Pfam" id="PF00753">
    <property type="entry name" value="Lactamase_B"/>
    <property type="match status" value="1"/>
</dbReference>
<organism evidence="2 3">
    <name type="scientific">Conoideocrella luteorostrata</name>
    <dbReference type="NCBI Taxonomy" id="1105319"/>
    <lineage>
        <taxon>Eukaryota</taxon>
        <taxon>Fungi</taxon>
        <taxon>Dikarya</taxon>
        <taxon>Ascomycota</taxon>
        <taxon>Pezizomycotina</taxon>
        <taxon>Sordariomycetes</taxon>
        <taxon>Hypocreomycetidae</taxon>
        <taxon>Hypocreales</taxon>
        <taxon>Clavicipitaceae</taxon>
        <taxon>Conoideocrella</taxon>
    </lineage>
</organism>
<dbReference type="PANTHER" id="PTHR36839">
    <property type="entry name" value="METALLO-BETA-LACTAMASE FAMILY PROTEIN (AFU_ORTHOLOGUE AFUA_5G12770)"/>
    <property type="match status" value="1"/>
</dbReference>
<protein>
    <recommendedName>
        <fullName evidence="1">Metallo-beta-lactamase domain-containing protein</fullName>
    </recommendedName>
</protein>
<gene>
    <name evidence="2" type="ORF">QQS21_002591</name>
</gene>
<evidence type="ECO:0000313" key="3">
    <source>
        <dbReference type="Proteomes" id="UP001251528"/>
    </source>
</evidence>
<dbReference type="EMBL" id="JASWJB010000031">
    <property type="protein sequence ID" value="KAK2608878.1"/>
    <property type="molecule type" value="Genomic_DNA"/>
</dbReference>
<proteinExistence type="predicted"/>
<dbReference type="SUPFAM" id="SSF56281">
    <property type="entry name" value="Metallo-hydrolase/oxidoreductase"/>
    <property type="match status" value="1"/>
</dbReference>
<sequence>MDLIICNACGVQYDSRSMRSCKICDDPRQFVPPEGQTWTSLREMQLSKRFTNEFRMDAYHTGVISILTQPQVAIGQRAILLCSPKGNVLWDCISYIDDDTIRRINDLGGIKAIVVSHPHYFSTTCEWGKAFDCPVYLSAEDEGWLGRKTEHIKLWKEQSIDLLDGEFQAVKAGGHFPGSSVLLWKPEKKLFVGDTVTVVPSGNHPDNRLPGKISFTFMWSYPNMIPLSPDEVLKVWKAIAPLDFEDAYTAFWTRDCRGLGRKRLLESAQIFVSMMGFPDHAIHKETL</sequence>
<evidence type="ECO:0000313" key="2">
    <source>
        <dbReference type="EMBL" id="KAK2608878.1"/>
    </source>
</evidence>
<reference evidence="2" key="1">
    <citation type="submission" date="2023-06" db="EMBL/GenBank/DDBJ databases">
        <title>Conoideocrella luteorostrata (Hypocreales: Clavicipitaceae), a potential biocontrol fungus for elongate hemlock scale in United States Christmas tree production areas.</title>
        <authorList>
            <person name="Barrett H."/>
            <person name="Lovett B."/>
            <person name="Macias A.M."/>
            <person name="Stajich J.E."/>
            <person name="Kasson M.T."/>
        </authorList>
    </citation>
    <scope>NUCLEOTIDE SEQUENCE</scope>
    <source>
        <strain evidence="2">ARSEF 14590</strain>
    </source>
</reference>
<comment type="caution">
    <text evidence="2">The sequence shown here is derived from an EMBL/GenBank/DDBJ whole genome shotgun (WGS) entry which is preliminary data.</text>
</comment>
<keyword evidence="3" id="KW-1185">Reference proteome</keyword>
<dbReference type="InterPro" id="IPR001279">
    <property type="entry name" value="Metallo-B-lactamas"/>
</dbReference>
<dbReference type="SMART" id="SM00849">
    <property type="entry name" value="Lactamase_B"/>
    <property type="match status" value="1"/>
</dbReference>
<dbReference type="Proteomes" id="UP001251528">
    <property type="component" value="Unassembled WGS sequence"/>
</dbReference>
<accession>A0AAJ0CXZ2</accession>
<dbReference type="Gene3D" id="3.60.15.10">
    <property type="entry name" value="Ribonuclease Z/Hydroxyacylglutathione hydrolase-like"/>
    <property type="match status" value="1"/>
</dbReference>
<name>A0AAJ0CXZ2_9HYPO</name>
<dbReference type="AlphaFoldDB" id="A0AAJ0CXZ2"/>
<dbReference type="PANTHER" id="PTHR36839:SF1">
    <property type="entry name" value="METALLO-BETA-LACTAMASE FAMILY PROTEIN (AFU_ORTHOLOGUE AFUA_5G12770)"/>
    <property type="match status" value="1"/>
</dbReference>
<evidence type="ECO:0000259" key="1">
    <source>
        <dbReference type="SMART" id="SM00849"/>
    </source>
</evidence>
<dbReference type="InterPro" id="IPR036866">
    <property type="entry name" value="RibonucZ/Hydroxyglut_hydro"/>
</dbReference>